<evidence type="ECO:0000313" key="4">
    <source>
        <dbReference type="Proteomes" id="UP001515480"/>
    </source>
</evidence>
<organism evidence="2 4">
    <name type="scientific">Prymnesium parvum</name>
    <name type="common">Toxic golden alga</name>
    <dbReference type="NCBI Taxonomy" id="97485"/>
    <lineage>
        <taxon>Eukaryota</taxon>
        <taxon>Haptista</taxon>
        <taxon>Haptophyta</taxon>
        <taxon>Prymnesiophyceae</taxon>
        <taxon>Prymnesiales</taxon>
        <taxon>Prymnesiaceae</taxon>
        <taxon>Prymnesium</taxon>
    </lineage>
</organism>
<sequence>MSTSSSSVSPAEDPLASAARTAASCGAASQRTASSSSATSAPRLASTAATRDAAPSRRRASCELRDASGSEEAWRCSACSFCSPALSSAHPLSLGGNKPERSHASSFFSGASPALDAASSGPPSGWNSFCSQFRSGALLASALLSEGAVLPSPPAPAPPSVRIPPLSSVRIDPPASAQAGGAGGAVVGVAGRLSLIGAGDGGGTAAHETLRESRESTDESPSVSELNEVRGNTCAPESPLASTIKMEAMGASLLRRATENLD</sequence>
<gene>
    <name evidence="2" type="ORF">AB1Y20_003203</name>
    <name evidence="3" type="ORF">AB1Y20_003206</name>
</gene>
<reference evidence="2 4" key="1">
    <citation type="journal article" date="2024" name="Science">
        <title>Giant polyketide synthase enzymes in the biosynthesis of giant marine polyether toxins.</title>
        <authorList>
            <person name="Fallon T.R."/>
            <person name="Shende V.V."/>
            <person name="Wierzbicki I.H."/>
            <person name="Pendleton A.L."/>
            <person name="Watervoot N.F."/>
            <person name="Auber R.P."/>
            <person name="Gonzalez D.J."/>
            <person name="Wisecaver J.H."/>
            <person name="Moore B.S."/>
        </authorList>
    </citation>
    <scope>NUCLEOTIDE SEQUENCE [LARGE SCALE GENOMIC DNA]</scope>
    <source>
        <strain evidence="2 4">12B1</strain>
    </source>
</reference>
<keyword evidence="4" id="KW-1185">Reference proteome</keyword>
<protein>
    <submittedName>
        <fullName evidence="2">Uncharacterized protein</fullName>
    </submittedName>
</protein>
<dbReference type="EMBL" id="JBGBPQ010000010">
    <property type="protein sequence ID" value="KAL1518934.1"/>
    <property type="molecule type" value="Genomic_DNA"/>
</dbReference>
<feature type="compositionally biased region" description="Basic and acidic residues" evidence="1">
    <location>
        <begin position="208"/>
        <end position="217"/>
    </location>
</feature>
<comment type="caution">
    <text evidence="2">The sequence shown here is derived from an EMBL/GenBank/DDBJ whole genome shotgun (WGS) entry which is preliminary data.</text>
</comment>
<dbReference type="EMBL" id="JBGBPQ010000010">
    <property type="protein sequence ID" value="KAL1518931.1"/>
    <property type="molecule type" value="Genomic_DNA"/>
</dbReference>
<evidence type="ECO:0000256" key="1">
    <source>
        <dbReference type="SAM" id="MobiDB-lite"/>
    </source>
</evidence>
<dbReference type="AlphaFoldDB" id="A0AB34JBD9"/>
<dbReference type="Proteomes" id="UP001515480">
    <property type="component" value="Unassembled WGS sequence"/>
</dbReference>
<feature type="region of interest" description="Disordered" evidence="1">
    <location>
        <begin position="198"/>
        <end position="240"/>
    </location>
</feature>
<proteinExistence type="predicted"/>
<feature type="compositionally biased region" description="Low complexity" evidence="1">
    <location>
        <begin position="16"/>
        <end position="51"/>
    </location>
</feature>
<feature type="region of interest" description="Disordered" evidence="1">
    <location>
        <begin position="1"/>
        <end position="73"/>
    </location>
</feature>
<evidence type="ECO:0000313" key="2">
    <source>
        <dbReference type="EMBL" id="KAL1518931.1"/>
    </source>
</evidence>
<name>A0AB34JBD9_PRYPA</name>
<feature type="compositionally biased region" description="Basic and acidic residues" evidence="1">
    <location>
        <begin position="60"/>
        <end position="73"/>
    </location>
</feature>
<accession>A0AB34JBD9</accession>
<evidence type="ECO:0000313" key="3">
    <source>
        <dbReference type="EMBL" id="KAL1518934.1"/>
    </source>
</evidence>